<comment type="caution">
    <text evidence="2">The sequence shown here is derived from an EMBL/GenBank/DDBJ whole genome shotgun (WGS) entry which is preliminary data.</text>
</comment>
<evidence type="ECO:0000313" key="2">
    <source>
        <dbReference type="EMBL" id="RNC97320.1"/>
    </source>
</evidence>
<gene>
    <name evidence="2" type="ORF">EC501_15960</name>
</gene>
<name>A0A3M8H5G7_9BACI</name>
<accession>A0A3M8H5G7</accession>
<feature type="compositionally biased region" description="Low complexity" evidence="1">
    <location>
        <begin position="25"/>
        <end position="34"/>
    </location>
</feature>
<protein>
    <submittedName>
        <fullName evidence="2">Uncharacterized protein</fullName>
    </submittedName>
</protein>
<reference evidence="2 3" key="1">
    <citation type="journal article" date="2014" name="Int. J. Syst. Evol. Microbiol.">
        <title>Lysinibacillus halotolerans sp. nov., isolated from saline-alkaline soil.</title>
        <authorList>
            <person name="Kong D."/>
            <person name="Wang Y."/>
            <person name="Zhao B."/>
            <person name="Li Y."/>
            <person name="Song J."/>
            <person name="Zhai Y."/>
            <person name="Zhang C."/>
            <person name="Wang H."/>
            <person name="Chen X."/>
            <person name="Zhao B."/>
            <person name="Ruan Z."/>
        </authorList>
    </citation>
    <scope>NUCLEOTIDE SEQUENCE [LARGE SCALE GENOMIC DNA]</scope>
    <source>
        <strain evidence="2 3">MCCC 1A12703</strain>
    </source>
</reference>
<keyword evidence="3" id="KW-1185">Reference proteome</keyword>
<evidence type="ECO:0000256" key="1">
    <source>
        <dbReference type="SAM" id="MobiDB-lite"/>
    </source>
</evidence>
<organism evidence="2 3">
    <name type="scientific">Lysinibacillus halotolerans</name>
    <dbReference type="NCBI Taxonomy" id="1368476"/>
    <lineage>
        <taxon>Bacteria</taxon>
        <taxon>Bacillati</taxon>
        <taxon>Bacillota</taxon>
        <taxon>Bacilli</taxon>
        <taxon>Bacillales</taxon>
        <taxon>Bacillaceae</taxon>
        <taxon>Lysinibacillus</taxon>
    </lineage>
</organism>
<sequence>MFNQAQGRPQPGAFNRNQGRPQQPPFNANQQPRPGFFTRLPDNINKIYGHVGTIRNGVDMVRQLGAFLNAFRGPR</sequence>
<feature type="region of interest" description="Disordered" evidence="1">
    <location>
        <begin position="1"/>
        <end position="40"/>
    </location>
</feature>
<dbReference type="AlphaFoldDB" id="A0A3M8H5G7"/>
<dbReference type="Proteomes" id="UP000279909">
    <property type="component" value="Unassembled WGS sequence"/>
</dbReference>
<evidence type="ECO:0000313" key="3">
    <source>
        <dbReference type="Proteomes" id="UP000279909"/>
    </source>
</evidence>
<dbReference type="EMBL" id="RHLQ01000054">
    <property type="protein sequence ID" value="RNC97320.1"/>
    <property type="molecule type" value="Genomic_DNA"/>
</dbReference>
<proteinExistence type="predicted"/>
<dbReference type="OrthoDB" id="2737123at2"/>